<feature type="compositionally biased region" description="Basic residues" evidence="1">
    <location>
        <begin position="7"/>
        <end position="20"/>
    </location>
</feature>
<accession>A0AA35Y3J2</accession>
<name>A0AA35Y3J2_LACSI</name>
<feature type="region of interest" description="Disordered" evidence="1">
    <location>
        <begin position="1"/>
        <end position="50"/>
    </location>
</feature>
<proteinExistence type="predicted"/>
<gene>
    <name evidence="3" type="ORF">LSALG_LOCUS235</name>
</gene>
<sequence length="432" mass="48938">MEGESSKRHRHTKSSARCRRSPSPLPRSPSRPPRSPSPPPLSPPNPTHGGVVCRGPIQAAKLEAFLQRVHSTQQFAYVPSLCELQIYNQVHTLFRNIGWQGLLRVHKLSYKVPTNEFLSSLDLDHGVLCFRLMNHDHSLSLDQINAIVGAPTEHTLGPNDPIPGYSDLTWSTDLTRQLPYVSSTAKASSLIHPMMKVAHRIIASLVVPREERSTISTLELKILYVMAHSDDNLLPHYGSFHCNKLTRLSTSRSGKISCGGLVSLFSKSAPIRAPYPRTHQPIPGETYLTTGVLESMRMFRAEDRNHNWTRHNNFIDWKITPYLFTESFSKDEEEEGEESDGATPKNSPPMGGASSSHHVGKPSYHEEYMDQFQSIHTRLNTLNQDLASLTQSFSSFTTQYTRDQERQCKHEEDFWAWTRNSGYYPYPRPPPQ</sequence>
<evidence type="ECO:0000256" key="1">
    <source>
        <dbReference type="SAM" id="MobiDB-lite"/>
    </source>
</evidence>
<dbReference type="Proteomes" id="UP001177003">
    <property type="component" value="Chromosome 0"/>
</dbReference>
<keyword evidence="4" id="KW-1185">Reference proteome</keyword>
<organism evidence="3 4">
    <name type="scientific">Lactuca saligna</name>
    <name type="common">Willowleaf lettuce</name>
    <dbReference type="NCBI Taxonomy" id="75948"/>
    <lineage>
        <taxon>Eukaryota</taxon>
        <taxon>Viridiplantae</taxon>
        <taxon>Streptophyta</taxon>
        <taxon>Embryophyta</taxon>
        <taxon>Tracheophyta</taxon>
        <taxon>Spermatophyta</taxon>
        <taxon>Magnoliopsida</taxon>
        <taxon>eudicotyledons</taxon>
        <taxon>Gunneridae</taxon>
        <taxon>Pentapetalae</taxon>
        <taxon>asterids</taxon>
        <taxon>campanulids</taxon>
        <taxon>Asterales</taxon>
        <taxon>Asteraceae</taxon>
        <taxon>Cichorioideae</taxon>
        <taxon>Cichorieae</taxon>
        <taxon>Lactucinae</taxon>
        <taxon>Lactuca</taxon>
    </lineage>
</organism>
<reference evidence="3" key="1">
    <citation type="submission" date="2023-04" db="EMBL/GenBank/DDBJ databases">
        <authorList>
            <person name="Vijverberg K."/>
            <person name="Xiong W."/>
            <person name="Schranz E."/>
        </authorList>
    </citation>
    <scope>NUCLEOTIDE SEQUENCE</scope>
</reference>
<protein>
    <recommendedName>
        <fullName evidence="2">Arabidopsis retrotransposon Orf1 C-terminal domain-containing protein</fullName>
    </recommendedName>
</protein>
<evidence type="ECO:0000259" key="2">
    <source>
        <dbReference type="Pfam" id="PF03078"/>
    </source>
</evidence>
<feature type="compositionally biased region" description="Pro residues" evidence="1">
    <location>
        <begin position="23"/>
        <end position="46"/>
    </location>
</feature>
<evidence type="ECO:0000313" key="4">
    <source>
        <dbReference type="Proteomes" id="UP001177003"/>
    </source>
</evidence>
<dbReference type="Pfam" id="PF03078">
    <property type="entry name" value="ATHILA"/>
    <property type="match status" value="1"/>
</dbReference>
<feature type="compositionally biased region" description="Acidic residues" evidence="1">
    <location>
        <begin position="331"/>
        <end position="340"/>
    </location>
</feature>
<dbReference type="EMBL" id="OX465086">
    <property type="protein sequence ID" value="CAI9259337.1"/>
    <property type="molecule type" value="Genomic_DNA"/>
</dbReference>
<dbReference type="InterPro" id="IPR004312">
    <property type="entry name" value="ATHILA_Orf1_C"/>
</dbReference>
<feature type="domain" description="Arabidopsis retrotransposon Orf1 C-terminal" evidence="2">
    <location>
        <begin position="74"/>
        <end position="223"/>
    </location>
</feature>
<evidence type="ECO:0000313" key="3">
    <source>
        <dbReference type="EMBL" id="CAI9259337.1"/>
    </source>
</evidence>
<dbReference type="AlphaFoldDB" id="A0AA35Y3J2"/>
<feature type="region of interest" description="Disordered" evidence="1">
    <location>
        <begin position="329"/>
        <end position="361"/>
    </location>
</feature>